<evidence type="ECO:0000313" key="2">
    <source>
        <dbReference type="EMBL" id="CAI3991920.1"/>
    </source>
</evidence>
<dbReference type="EMBL" id="CAMXCT020001648">
    <property type="protein sequence ID" value="CAL1145295.1"/>
    <property type="molecule type" value="Genomic_DNA"/>
</dbReference>
<name>A0A9P1CHY1_9DINO</name>
<evidence type="ECO:0000313" key="4">
    <source>
        <dbReference type="Proteomes" id="UP001152797"/>
    </source>
</evidence>
<dbReference type="EMBL" id="CAMXCT030001648">
    <property type="protein sequence ID" value="CAL4779232.1"/>
    <property type="molecule type" value="Genomic_DNA"/>
</dbReference>
<gene>
    <name evidence="2" type="ORF">C1SCF055_LOCUS18785</name>
</gene>
<accession>A0A9P1CHY1</accession>
<feature type="chain" id="PRO_5043270457" evidence="1">
    <location>
        <begin position="27"/>
        <end position="840"/>
    </location>
</feature>
<keyword evidence="1" id="KW-0732">Signal</keyword>
<keyword evidence="4" id="KW-1185">Reference proteome</keyword>
<protein>
    <submittedName>
        <fullName evidence="2">Uncharacterized protein</fullName>
    </submittedName>
</protein>
<feature type="signal peptide" evidence="1">
    <location>
        <begin position="1"/>
        <end position="26"/>
    </location>
</feature>
<reference evidence="2" key="1">
    <citation type="submission" date="2022-10" db="EMBL/GenBank/DDBJ databases">
        <authorList>
            <person name="Chen Y."/>
            <person name="Dougan E. K."/>
            <person name="Chan C."/>
            <person name="Rhodes N."/>
            <person name="Thang M."/>
        </authorList>
    </citation>
    <scope>NUCLEOTIDE SEQUENCE</scope>
</reference>
<proteinExistence type="predicted"/>
<dbReference type="OrthoDB" id="407302at2759"/>
<dbReference type="AlphaFoldDB" id="A0A9P1CHY1"/>
<evidence type="ECO:0000256" key="1">
    <source>
        <dbReference type="SAM" id="SignalP"/>
    </source>
</evidence>
<reference evidence="3" key="2">
    <citation type="submission" date="2024-04" db="EMBL/GenBank/DDBJ databases">
        <authorList>
            <person name="Chen Y."/>
            <person name="Shah S."/>
            <person name="Dougan E. K."/>
            <person name="Thang M."/>
            <person name="Chan C."/>
        </authorList>
    </citation>
    <scope>NUCLEOTIDE SEQUENCE [LARGE SCALE GENOMIC DNA]</scope>
</reference>
<organism evidence="2">
    <name type="scientific">Cladocopium goreaui</name>
    <dbReference type="NCBI Taxonomy" id="2562237"/>
    <lineage>
        <taxon>Eukaryota</taxon>
        <taxon>Sar</taxon>
        <taxon>Alveolata</taxon>
        <taxon>Dinophyceae</taxon>
        <taxon>Suessiales</taxon>
        <taxon>Symbiodiniaceae</taxon>
        <taxon>Cladocopium</taxon>
    </lineage>
</organism>
<evidence type="ECO:0000313" key="3">
    <source>
        <dbReference type="EMBL" id="CAL1145295.1"/>
    </source>
</evidence>
<comment type="caution">
    <text evidence="2">The sequence shown here is derived from an EMBL/GenBank/DDBJ whole genome shotgun (WGS) entry which is preliminary data.</text>
</comment>
<dbReference type="EMBL" id="CAMXCT010001648">
    <property type="protein sequence ID" value="CAI3991920.1"/>
    <property type="molecule type" value="Genomic_DNA"/>
</dbReference>
<dbReference type="Proteomes" id="UP001152797">
    <property type="component" value="Unassembled WGS sequence"/>
</dbReference>
<sequence>MPWHWATSAMAATAVLLALQVALVLSEYAEPLVPGEQWQKQKPGWSQRGAAVNLPGGRWTNDAQDAFFDGSRLCARLRQPDTSFKTRCTHVIADQTFRVSAAGDFEPDGASEMLYDEYVRIDYPTDMVPGSWQQSSRNSKLQGSILETELQREDGTWVQTITSVLHWHFLENIDGTFYIQRAPCASLGVCVYSYVLKLDAKDLYCTRAVCDPIKDRDQCCDRVESCAAMTSCDRSQSLVPDLNGWCRDRACDQILDQDICCVPAAFCDGMQCLPGYVLKLNAHEIQCPQSMCFPEGDRDLCCEQQGVCSDLPYSSADCPVGKWFNSDSLCAQRQCNNVTDLGICCQPAMRCDLGLNCSHGFVPKADYEQIYCLAPECSETDHLLVCCDAAAPCSDINCGHGYYQLSDTYCGSTECNVTEDFSHCCLRSAECSTLQDQSCPYGYWFDHDERCLRDPCDSNDRSTALNLCCKPSEPCSSLTCLHGFVYKTTYLSLTCLLDECNMTTDLGRCCDVAAHCDTLSCGHGFTPDPLANDTYCPATSCDINRDRDLCCEAAPECAVAFTCPHGYTSWPDTYCDGVVCDDTRDRDICCRPAMPCTAVACPTNYVTRFDTYCRGVTCEIVRDLDWCCERGMALMYYRFLPTDLRLAGYTVVQMSDFYLYNQQIVVEGFDQAIFYCDPCDTPVNGREDPVNLGDGNSETKWLDYSRNGFYVKLPAAQPIFSYSFITGNDEAIRDPILWQLWGSPNDVDWVILHEITDRTLGESIVPTARATSTLQVSIEVPCFAPTASHIDNAANVTCEEGDLLRHNTNCTPVCQDGFTPNIDAILCQNGELTPDIFSCA</sequence>